<dbReference type="AlphaFoldDB" id="A0A6H2A456"/>
<proteinExistence type="predicted"/>
<reference evidence="2" key="1">
    <citation type="submission" date="2020-03" db="EMBL/GenBank/DDBJ databases">
        <title>The deep terrestrial virosphere.</title>
        <authorList>
            <person name="Holmfeldt K."/>
            <person name="Nilsson E."/>
            <person name="Simone D."/>
            <person name="Lopez-Fernandez M."/>
            <person name="Wu X."/>
            <person name="de Brujin I."/>
            <person name="Lundin D."/>
            <person name="Andersson A."/>
            <person name="Bertilsson S."/>
            <person name="Dopson M."/>
        </authorList>
    </citation>
    <scope>NUCLEOTIDE SEQUENCE</scope>
    <source>
        <strain evidence="2">TM448A06313</strain>
    </source>
</reference>
<sequence length="102" mass="11560">MDRMLRASLLCFLIAFLAFAGIAYGEDKTQEINQLQQTINNLSVEEIALANRKGELKLIKDSLDERMLQIEMRLRSLPGLRAEAQKQLDELKAFKVEPGAPK</sequence>
<organism evidence="2">
    <name type="scientific">viral metagenome</name>
    <dbReference type="NCBI Taxonomy" id="1070528"/>
    <lineage>
        <taxon>unclassified sequences</taxon>
        <taxon>metagenomes</taxon>
        <taxon>organismal metagenomes</taxon>
    </lineage>
</organism>
<name>A0A6H2A456_9ZZZZ</name>
<feature type="coiled-coil region" evidence="1">
    <location>
        <begin position="25"/>
        <end position="52"/>
    </location>
</feature>
<keyword evidence="1" id="KW-0175">Coiled coil</keyword>
<dbReference type="EMBL" id="MT144555">
    <property type="protein sequence ID" value="QJA54976.1"/>
    <property type="molecule type" value="Genomic_DNA"/>
</dbReference>
<protein>
    <submittedName>
        <fullName evidence="2">Uncharacterized protein</fullName>
    </submittedName>
</protein>
<accession>A0A6H2A456</accession>
<gene>
    <name evidence="2" type="ORF">TM448A06313_0010</name>
</gene>
<evidence type="ECO:0000256" key="1">
    <source>
        <dbReference type="SAM" id="Coils"/>
    </source>
</evidence>
<evidence type="ECO:0000313" key="2">
    <source>
        <dbReference type="EMBL" id="QJA54976.1"/>
    </source>
</evidence>